<comment type="caution">
    <text evidence="2">The sequence shown here is derived from an EMBL/GenBank/DDBJ whole genome shotgun (WGS) entry which is preliminary data.</text>
</comment>
<proteinExistence type="predicted"/>
<evidence type="ECO:0000313" key="3">
    <source>
        <dbReference type="Proteomes" id="UP000824241"/>
    </source>
</evidence>
<name>A0A9D1J5N2_9FIRM</name>
<dbReference type="NCBIfam" id="NF003163">
    <property type="entry name" value="PRK04143.1"/>
    <property type="match status" value="1"/>
</dbReference>
<sequence length="260" mass="29009">MNQAERRLYLIRYLLAEDRRLTGMEIPPDKKGQEDLLRALMNIRPPKPVGEEFLAVQDAYLREERDARGITDASTLTPVRDNLCLWQGDITTLAAGGIVNAANSALLGCFHPLHGCIDNIIHSRAGVQLRLACNRLMEAQGHEEPTGRAKITPAYNLPSRYVLHTVGPVITGRVTGEDERLLASCYRSCLALAAENGLESLAFCCISTGEFHFPNRLAAEIAVRTVEDWTRETESGMKVIFNVFKDTDLQIYREILEGEK</sequence>
<organism evidence="2 3">
    <name type="scientific">Candidatus Faecivivens stercoravium</name>
    <dbReference type="NCBI Taxonomy" id="2840803"/>
    <lineage>
        <taxon>Bacteria</taxon>
        <taxon>Bacillati</taxon>
        <taxon>Bacillota</taxon>
        <taxon>Clostridia</taxon>
        <taxon>Eubacteriales</taxon>
        <taxon>Oscillospiraceae</taxon>
        <taxon>Oscillospiraceae incertae sedis</taxon>
        <taxon>Candidatus Faecivivens</taxon>
    </lineage>
</organism>
<dbReference type="SMART" id="SM00506">
    <property type="entry name" value="A1pp"/>
    <property type="match status" value="1"/>
</dbReference>
<evidence type="ECO:0000313" key="2">
    <source>
        <dbReference type="EMBL" id="HIR61837.1"/>
    </source>
</evidence>
<dbReference type="Pfam" id="PF01661">
    <property type="entry name" value="Macro"/>
    <property type="match status" value="1"/>
</dbReference>
<dbReference type="PANTHER" id="PTHR11106">
    <property type="entry name" value="GANGLIOSIDE INDUCED DIFFERENTIATION ASSOCIATED PROTEIN 2-RELATED"/>
    <property type="match status" value="1"/>
</dbReference>
<dbReference type="InterPro" id="IPR043472">
    <property type="entry name" value="Macro_dom-like"/>
</dbReference>
<gene>
    <name evidence="2" type="ORF">IAB37_09715</name>
</gene>
<dbReference type="GO" id="GO:0016787">
    <property type="term" value="F:hydrolase activity"/>
    <property type="evidence" value="ECO:0007669"/>
    <property type="project" value="UniProtKB-KW"/>
</dbReference>
<dbReference type="PROSITE" id="PS51154">
    <property type="entry name" value="MACRO"/>
    <property type="match status" value="1"/>
</dbReference>
<reference evidence="2" key="2">
    <citation type="journal article" date="2021" name="PeerJ">
        <title>Extensive microbial diversity within the chicken gut microbiome revealed by metagenomics and culture.</title>
        <authorList>
            <person name="Gilroy R."/>
            <person name="Ravi A."/>
            <person name="Getino M."/>
            <person name="Pursley I."/>
            <person name="Horton D.L."/>
            <person name="Alikhan N.F."/>
            <person name="Baker D."/>
            <person name="Gharbi K."/>
            <person name="Hall N."/>
            <person name="Watson M."/>
            <person name="Adriaenssens E.M."/>
            <person name="Foster-Nyarko E."/>
            <person name="Jarju S."/>
            <person name="Secka A."/>
            <person name="Antonio M."/>
            <person name="Oren A."/>
            <person name="Chaudhuri R.R."/>
            <person name="La Ragione R."/>
            <person name="Hildebrand F."/>
            <person name="Pallen M.J."/>
        </authorList>
    </citation>
    <scope>NUCLEOTIDE SEQUENCE</scope>
    <source>
        <strain evidence="2">CHK189-12415</strain>
    </source>
</reference>
<accession>A0A9D1J5N2</accession>
<dbReference type="InterPro" id="IPR002589">
    <property type="entry name" value="Macro_dom"/>
</dbReference>
<keyword evidence="2" id="KW-0378">Hydrolase</keyword>
<dbReference type="PANTHER" id="PTHR11106:SF27">
    <property type="entry name" value="MACRO DOMAIN-CONTAINING PROTEIN"/>
    <property type="match status" value="1"/>
</dbReference>
<reference evidence="2" key="1">
    <citation type="submission" date="2020-10" db="EMBL/GenBank/DDBJ databases">
        <authorList>
            <person name="Gilroy R."/>
        </authorList>
    </citation>
    <scope>NUCLEOTIDE SEQUENCE</scope>
    <source>
        <strain evidence="2">CHK189-12415</strain>
    </source>
</reference>
<dbReference type="AlphaFoldDB" id="A0A9D1J5N2"/>
<feature type="domain" description="Macro" evidence="1">
    <location>
        <begin position="70"/>
        <end position="260"/>
    </location>
</feature>
<dbReference type="CDD" id="cd02908">
    <property type="entry name" value="Macro_OAADPr_deacetylase"/>
    <property type="match status" value="1"/>
</dbReference>
<dbReference type="EMBL" id="DVHA01000316">
    <property type="protein sequence ID" value="HIR61837.1"/>
    <property type="molecule type" value="Genomic_DNA"/>
</dbReference>
<dbReference type="Proteomes" id="UP000824241">
    <property type="component" value="Unassembled WGS sequence"/>
</dbReference>
<dbReference type="Gene3D" id="3.40.220.10">
    <property type="entry name" value="Leucine Aminopeptidase, subunit E, domain 1"/>
    <property type="match status" value="1"/>
</dbReference>
<dbReference type="SUPFAM" id="SSF52949">
    <property type="entry name" value="Macro domain-like"/>
    <property type="match status" value="1"/>
</dbReference>
<evidence type="ECO:0000259" key="1">
    <source>
        <dbReference type="PROSITE" id="PS51154"/>
    </source>
</evidence>
<protein>
    <submittedName>
        <fullName evidence="2">Protein-ADP-ribose hydrolase</fullName>
    </submittedName>
</protein>